<dbReference type="Proteomes" id="UP001317259">
    <property type="component" value="Unassembled WGS sequence"/>
</dbReference>
<comment type="caution">
    <text evidence="1">The sequence shown here is derived from an EMBL/GenBank/DDBJ whole genome shotgun (WGS) entry which is preliminary data.</text>
</comment>
<evidence type="ECO:0000313" key="1">
    <source>
        <dbReference type="EMBL" id="MCK2221899.1"/>
    </source>
</evidence>
<organism evidence="1 2">
    <name type="scientific">Actinomadura luzonensis</name>
    <dbReference type="NCBI Taxonomy" id="2805427"/>
    <lineage>
        <taxon>Bacteria</taxon>
        <taxon>Bacillati</taxon>
        <taxon>Actinomycetota</taxon>
        <taxon>Actinomycetes</taxon>
        <taxon>Streptosporangiales</taxon>
        <taxon>Thermomonosporaceae</taxon>
        <taxon>Actinomadura</taxon>
    </lineage>
</organism>
<keyword evidence="2" id="KW-1185">Reference proteome</keyword>
<sequence>MKKIATVAGLVVVTALGGPAAVGDGSQPHEVSKEQYRTLLSQCRYADTAKARAQCRAQVRETFRIGGTDTSLDCRTYSGVSVCGTLTLSRAERRCLKDSTDKGLPFRRAEVECYALS</sequence>
<proteinExistence type="predicted"/>
<dbReference type="EMBL" id="JAKRKC020000003">
    <property type="protein sequence ID" value="MCK2221899.1"/>
    <property type="molecule type" value="Genomic_DNA"/>
</dbReference>
<accession>A0ABT0GBB1</accession>
<gene>
    <name evidence="1" type="ORF">MF672_050040</name>
</gene>
<dbReference type="RefSeq" id="WP_242383298.1">
    <property type="nucleotide sequence ID" value="NZ_JAKRKC020000003.1"/>
</dbReference>
<reference evidence="1 2" key="1">
    <citation type="submission" date="2022-04" db="EMBL/GenBank/DDBJ databases">
        <title>Genome draft of Actinomadura sp. ATCC 31491.</title>
        <authorList>
            <person name="Shi X."/>
            <person name="Du Y."/>
        </authorList>
    </citation>
    <scope>NUCLEOTIDE SEQUENCE [LARGE SCALE GENOMIC DNA]</scope>
    <source>
        <strain evidence="1 2">ATCC 31491</strain>
    </source>
</reference>
<protein>
    <submittedName>
        <fullName evidence="1">Uncharacterized protein</fullName>
    </submittedName>
</protein>
<name>A0ABT0GBB1_9ACTN</name>
<evidence type="ECO:0000313" key="2">
    <source>
        <dbReference type="Proteomes" id="UP001317259"/>
    </source>
</evidence>